<keyword evidence="5 8" id="KW-0963">Cytoplasm</keyword>
<dbReference type="InterPro" id="IPR004373">
    <property type="entry name" value="RF-1"/>
</dbReference>
<dbReference type="EMBL" id="FNHF01000003">
    <property type="protein sequence ID" value="SDM52702.1"/>
    <property type="molecule type" value="Genomic_DNA"/>
</dbReference>
<evidence type="ECO:0000256" key="9">
    <source>
        <dbReference type="SAM" id="Coils"/>
    </source>
</evidence>
<evidence type="ECO:0000256" key="3">
    <source>
        <dbReference type="ARBA" id="ARBA00010835"/>
    </source>
</evidence>
<proteinExistence type="inferred from homology"/>
<dbReference type="Gene3D" id="3.30.160.20">
    <property type="match status" value="1"/>
</dbReference>
<dbReference type="GO" id="GO:0016149">
    <property type="term" value="F:translation release factor activity, codon specific"/>
    <property type="evidence" value="ECO:0007669"/>
    <property type="project" value="UniProtKB-UniRule"/>
</dbReference>
<feature type="domain" description="Prokaryotic-type class I peptide chain release factors" evidence="10">
    <location>
        <begin position="229"/>
        <end position="245"/>
    </location>
</feature>
<dbReference type="GO" id="GO:0005829">
    <property type="term" value="C:cytosol"/>
    <property type="evidence" value="ECO:0007669"/>
    <property type="project" value="UniProtKB-ARBA"/>
</dbReference>
<keyword evidence="9" id="KW-0175">Coiled coil</keyword>
<protein>
    <recommendedName>
        <fullName evidence="7 8">Peptide chain release factor 1</fullName>
        <shortName evidence="8">RF-1</shortName>
    </recommendedName>
</protein>
<evidence type="ECO:0000256" key="1">
    <source>
        <dbReference type="ARBA" id="ARBA00002986"/>
    </source>
</evidence>
<keyword evidence="4 8" id="KW-0488">Methylation</keyword>
<feature type="modified residue" description="N5-methylglutamine" evidence="8">
    <location>
        <position position="236"/>
    </location>
</feature>
<dbReference type="Gene3D" id="6.10.140.1950">
    <property type="match status" value="1"/>
</dbReference>
<evidence type="ECO:0000256" key="5">
    <source>
        <dbReference type="ARBA" id="ARBA00022490"/>
    </source>
</evidence>
<dbReference type="SMART" id="SM00937">
    <property type="entry name" value="PCRF"/>
    <property type="match status" value="1"/>
</dbReference>
<dbReference type="NCBIfam" id="NF001859">
    <property type="entry name" value="PRK00591.1"/>
    <property type="match status" value="1"/>
</dbReference>
<evidence type="ECO:0000256" key="8">
    <source>
        <dbReference type="HAMAP-Rule" id="MF_00093"/>
    </source>
</evidence>
<dbReference type="FunFam" id="3.30.70.1660:FF:000002">
    <property type="entry name" value="Peptide chain release factor 1"/>
    <property type="match status" value="1"/>
</dbReference>
<dbReference type="HAMAP" id="MF_00093">
    <property type="entry name" value="Rel_fac_1"/>
    <property type="match status" value="1"/>
</dbReference>
<dbReference type="FunFam" id="3.30.70.1660:FF:000004">
    <property type="entry name" value="Peptide chain release factor 1"/>
    <property type="match status" value="1"/>
</dbReference>
<name>A0A1G9TYD8_9BACI</name>
<sequence>MDEVLDRLQSLEDRYDKLNELLSDPEVISDTKKLREYSKEQSGLEDVIQAYREYKEVTTQLDDAKVMLEEEQDTEMQDMVKSEISELSQRKEELEEQLRILLLPKDPNDDKNVIMEIRGAAGGDEAALFAGDLYRMYSRYAESEGWKIDVMEANTTGVGGYKEIIFMINGEGAFSKLKFENGAHRVQRVPETESGGRIHTSTATVVVMPEAEEVEVDVHEKDIRVDTFASSGPGGQSVNTTMSAVRLTHMPTGIVVSIQDEKSQIKNKEKAMKVLRARIYDKFQQEAQAEYDETRKSAVGSGDRSERIRTYNFPQNRVTDHRIGLTIQKLDQILEGKVGEIIDALLMEEQTKKLEQIGE</sequence>
<evidence type="ECO:0000313" key="11">
    <source>
        <dbReference type="EMBL" id="SDM52702.1"/>
    </source>
</evidence>
<dbReference type="PANTHER" id="PTHR43804:SF7">
    <property type="entry name" value="LD18447P"/>
    <property type="match status" value="1"/>
</dbReference>
<gene>
    <name evidence="8" type="primary">prfA</name>
    <name evidence="11" type="ORF">SAMN05216244_2787</name>
</gene>
<dbReference type="InterPro" id="IPR050057">
    <property type="entry name" value="Prokaryotic/Mito_RF"/>
</dbReference>
<dbReference type="SUPFAM" id="SSF75620">
    <property type="entry name" value="Release factor"/>
    <property type="match status" value="1"/>
</dbReference>
<reference evidence="12" key="1">
    <citation type="submission" date="2016-10" db="EMBL/GenBank/DDBJ databases">
        <authorList>
            <person name="Varghese N."/>
            <person name="Submissions S."/>
        </authorList>
    </citation>
    <scope>NUCLEOTIDE SEQUENCE [LARGE SCALE GENOMIC DNA]</scope>
    <source>
        <strain evidence="12">CGMCC 1.6199</strain>
    </source>
</reference>
<dbReference type="PANTHER" id="PTHR43804">
    <property type="entry name" value="LD18447P"/>
    <property type="match status" value="1"/>
</dbReference>
<evidence type="ECO:0000256" key="7">
    <source>
        <dbReference type="ARBA" id="ARBA00050039"/>
    </source>
</evidence>
<evidence type="ECO:0000256" key="6">
    <source>
        <dbReference type="ARBA" id="ARBA00022917"/>
    </source>
</evidence>
<feature type="coiled-coil region" evidence="9">
    <location>
        <begin position="54"/>
        <end position="97"/>
    </location>
</feature>
<accession>A0A1G9TYD8</accession>
<dbReference type="InterPro" id="IPR005139">
    <property type="entry name" value="PCRF"/>
</dbReference>
<comment type="similarity">
    <text evidence="3 8">Belongs to the prokaryotic/mitochondrial release factor family.</text>
</comment>
<comment type="subcellular location">
    <subcellularLocation>
        <location evidence="2 8">Cytoplasm</location>
    </subcellularLocation>
</comment>
<dbReference type="PROSITE" id="PS00745">
    <property type="entry name" value="RF_PROK_I"/>
    <property type="match status" value="1"/>
</dbReference>
<comment type="PTM">
    <text evidence="8">Methylated by PrmC. Methylation increases the termination efficiency of RF1.</text>
</comment>
<dbReference type="STRING" id="482461.SAMN05216244_2787"/>
<evidence type="ECO:0000313" key="12">
    <source>
        <dbReference type="Proteomes" id="UP000182347"/>
    </source>
</evidence>
<evidence type="ECO:0000256" key="2">
    <source>
        <dbReference type="ARBA" id="ARBA00004496"/>
    </source>
</evidence>
<evidence type="ECO:0000256" key="4">
    <source>
        <dbReference type="ARBA" id="ARBA00022481"/>
    </source>
</evidence>
<keyword evidence="12" id="KW-1185">Reference proteome</keyword>
<dbReference type="AlphaFoldDB" id="A0A1G9TYD8"/>
<dbReference type="Pfam" id="PF03462">
    <property type="entry name" value="PCRF"/>
    <property type="match status" value="1"/>
</dbReference>
<comment type="function">
    <text evidence="1 8">Peptide chain release factor 1 directs the termination of translation in response to the peptide chain termination codons UAG and UAA.</text>
</comment>
<organism evidence="11 12">
    <name type="scientific">Sediminibacillus halophilus</name>
    <dbReference type="NCBI Taxonomy" id="482461"/>
    <lineage>
        <taxon>Bacteria</taxon>
        <taxon>Bacillati</taxon>
        <taxon>Bacillota</taxon>
        <taxon>Bacilli</taxon>
        <taxon>Bacillales</taxon>
        <taxon>Bacillaceae</taxon>
        <taxon>Sediminibacillus</taxon>
    </lineage>
</organism>
<dbReference type="Proteomes" id="UP000182347">
    <property type="component" value="Unassembled WGS sequence"/>
</dbReference>
<evidence type="ECO:0000259" key="10">
    <source>
        <dbReference type="PROSITE" id="PS00745"/>
    </source>
</evidence>
<dbReference type="Gene3D" id="3.30.70.1660">
    <property type="match status" value="1"/>
</dbReference>
<dbReference type="NCBIfam" id="TIGR00019">
    <property type="entry name" value="prfA"/>
    <property type="match status" value="1"/>
</dbReference>
<dbReference type="Pfam" id="PF00472">
    <property type="entry name" value="RF-1"/>
    <property type="match status" value="1"/>
</dbReference>
<dbReference type="InterPro" id="IPR000352">
    <property type="entry name" value="Pep_chain_release_fac_I"/>
</dbReference>
<dbReference type="FunFam" id="3.30.160.20:FF:000004">
    <property type="entry name" value="Peptide chain release factor 1"/>
    <property type="match status" value="1"/>
</dbReference>
<dbReference type="InterPro" id="IPR045853">
    <property type="entry name" value="Pep_chain_release_fac_I_sf"/>
</dbReference>
<keyword evidence="6 8" id="KW-0648">Protein biosynthesis</keyword>